<dbReference type="InterPro" id="IPR018490">
    <property type="entry name" value="cNMP-bd_dom_sf"/>
</dbReference>
<dbReference type="InterPro" id="IPR036390">
    <property type="entry name" value="WH_DNA-bd_sf"/>
</dbReference>
<dbReference type="CDD" id="cd00038">
    <property type="entry name" value="CAP_ED"/>
    <property type="match status" value="1"/>
</dbReference>
<accession>D8JUA0</accession>
<evidence type="ECO:0000313" key="6">
    <source>
        <dbReference type="Proteomes" id="UP000002033"/>
    </source>
</evidence>
<gene>
    <name evidence="5" type="ordered locus">Hden_0873</name>
</gene>
<dbReference type="SMART" id="SM00100">
    <property type="entry name" value="cNMP"/>
    <property type="match status" value="1"/>
</dbReference>
<keyword evidence="3" id="KW-0804">Transcription</keyword>
<dbReference type="HOGENOM" id="CLU_094920_0_0_5"/>
<reference evidence="6" key="1">
    <citation type="journal article" date="2011" name="J. Bacteriol.">
        <title>Genome sequences of eight morphologically diverse alphaproteobacteria.</title>
        <authorList>
            <consortium name="US DOE Joint Genome Institute"/>
            <person name="Brown P.J."/>
            <person name="Kysela D.T."/>
            <person name="Buechlein A."/>
            <person name="Hemmerich C."/>
            <person name="Brun Y.V."/>
        </authorList>
    </citation>
    <scope>NUCLEOTIDE SEQUENCE [LARGE SCALE GENOMIC DNA]</scope>
    <source>
        <strain evidence="6">ATCC 51888 / DSM 1869 / NCIB 11706 / TK 0415</strain>
    </source>
</reference>
<dbReference type="EMBL" id="CP002083">
    <property type="protein sequence ID" value="ADJ22690.1"/>
    <property type="molecule type" value="Genomic_DNA"/>
</dbReference>
<evidence type="ECO:0000256" key="2">
    <source>
        <dbReference type="ARBA" id="ARBA00023125"/>
    </source>
</evidence>
<dbReference type="AlphaFoldDB" id="D8JUA0"/>
<dbReference type="Pfam" id="PF00027">
    <property type="entry name" value="cNMP_binding"/>
    <property type="match status" value="1"/>
</dbReference>
<dbReference type="SUPFAM" id="SSF46785">
    <property type="entry name" value="Winged helix' DNA-binding domain"/>
    <property type="match status" value="1"/>
</dbReference>
<dbReference type="InterPro" id="IPR012318">
    <property type="entry name" value="HTH_CRP"/>
</dbReference>
<dbReference type="GO" id="GO:0003677">
    <property type="term" value="F:DNA binding"/>
    <property type="evidence" value="ECO:0007669"/>
    <property type="project" value="UniProtKB-KW"/>
</dbReference>
<name>D8JUA0_HYPDA</name>
<dbReference type="InterPro" id="IPR000595">
    <property type="entry name" value="cNMP-bd_dom"/>
</dbReference>
<dbReference type="Pfam" id="PF13545">
    <property type="entry name" value="HTH_Crp_2"/>
    <property type="match status" value="1"/>
</dbReference>
<proteinExistence type="predicted"/>
<dbReference type="Proteomes" id="UP000002033">
    <property type="component" value="Chromosome"/>
</dbReference>
<evidence type="ECO:0000256" key="3">
    <source>
        <dbReference type="ARBA" id="ARBA00023163"/>
    </source>
</evidence>
<evidence type="ECO:0000259" key="4">
    <source>
        <dbReference type="PROSITE" id="PS50042"/>
    </source>
</evidence>
<dbReference type="InterPro" id="IPR014710">
    <property type="entry name" value="RmlC-like_jellyroll"/>
</dbReference>
<organism evidence="5 6">
    <name type="scientific">Hyphomicrobium denitrificans (strain ATCC 51888 / DSM 1869 / NCIMB 11706 / TK 0415)</name>
    <dbReference type="NCBI Taxonomy" id="582899"/>
    <lineage>
        <taxon>Bacteria</taxon>
        <taxon>Pseudomonadati</taxon>
        <taxon>Pseudomonadota</taxon>
        <taxon>Alphaproteobacteria</taxon>
        <taxon>Hyphomicrobiales</taxon>
        <taxon>Hyphomicrobiaceae</taxon>
        <taxon>Hyphomicrobium</taxon>
    </lineage>
</organism>
<evidence type="ECO:0000256" key="1">
    <source>
        <dbReference type="ARBA" id="ARBA00023015"/>
    </source>
</evidence>
<dbReference type="SUPFAM" id="SSF51206">
    <property type="entry name" value="cAMP-binding domain-like"/>
    <property type="match status" value="1"/>
</dbReference>
<dbReference type="eggNOG" id="COG0664">
    <property type="taxonomic scope" value="Bacteria"/>
</dbReference>
<keyword evidence="1" id="KW-0805">Transcription regulation</keyword>
<feature type="domain" description="Cyclic nucleotide-binding" evidence="4">
    <location>
        <begin position="4"/>
        <end position="104"/>
    </location>
</feature>
<dbReference type="PROSITE" id="PS50042">
    <property type="entry name" value="CNMP_BINDING_3"/>
    <property type="match status" value="1"/>
</dbReference>
<dbReference type="Gene3D" id="2.60.120.10">
    <property type="entry name" value="Jelly Rolls"/>
    <property type="match status" value="1"/>
</dbReference>
<dbReference type="KEGG" id="hdn:Hden_0873"/>
<dbReference type="GO" id="GO:0006355">
    <property type="term" value="P:regulation of DNA-templated transcription"/>
    <property type="evidence" value="ECO:0007669"/>
    <property type="project" value="InterPro"/>
</dbReference>
<keyword evidence="6" id="KW-1185">Reference proteome</keyword>
<protein>
    <submittedName>
        <fullName evidence="5">Putative transcriptional regulator, Crp/Fnr family</fullName>
    </submittedName>
</protein>
<evidence type="ECO:0000313" key="5">
    <source>
        <dbReference type="EMBL" id="ADJ22690.1"/>
    </source>
</evidence>
<keyword evidence="2" id="KW-0238">DNA-binding</keyword>
<dbReference type="STRING" id="582899.Hden_0873"/>
<sequence length="243" mass="26894">MNLVIENCEPAVLVPVFKVEDLATDDTLRSLQRNEVLFEAGDLKSHLYRIETGALCIYLTHPDKTREIIEFALAGDVVGMGFLERHATAARAVVDTKVRCLALDEIDRLTAEDERAKSRFDDAVEREFALRRDHIVNTGSPRQLVQLAAFLVALAHQNESEGRDPALIDDTLECAVVAGYLGISVDRLAKMLVELDELGMIETAPDHGMRITDMKRLEALSDEIADPLLQSDLPDAECQLPGS</sequence>